<dbReference type="Pfam" id="PF00814">
    <property type="entry name" value="TsaD"/>
    <property type="match status" value="1"/>
</dbReference>
<feature type="binding site" evidence="7">
    <location>
        <position position="119"/>
    </location>
    <ligand>
        <name>Fe cation</name>
        <dbReference type="ChEBI" id="CHEBI:24875"/>
    </ligand>
</feature>
<evidence type="ECO:0000256" key="1">
    <source>
        <dbReference type="ARBA" id="ARBA00022679"/>
    </source>
</evidence>
<accession>A0ABU3BSV9</accession>
<keyword evidence="2 7" id="KW-0819">tRNA processing</keyword>
<sequence>MTLPDLPPILAIETSCDDTAAAVWAGGALRSSVVAGQRVHEGFGGVVPEHASRAHERLVVPTVQAALREGGVAMGDLGAVAVTVGPGLAGSLLVGLSAAKGVALGAGLPLVGVNHLEGHVYSVFVEPPRPPLPFLCLTVSGGHTLLTLVEEGFRHTELGRTRDDAAGEAFDKVAKLLGLPYPGGPHVDRLAARGDADFLDLPSPRLAGKHGERPLFDLSFSGLKTAVRYWIADLGGDRAAVLERHRADVCASFQRTVVDALVDAVRDAVRRTGVRAVAVVGGVSANSGLRAAVERAGRADGFATFVPDRAHSVDNAAMIAVTAAFKLAAGHADGLDLGAHPALAL</sequence>
<proteinExistence type="inferred from homology"/>
<feature type="binding site" evidence="7">
    <location>
        <position position="314"/>
    </location>
    <ligand>
        <name>Fe cation</name>
        <dbReference type="ChEBI" id="CHEBI:24875"/>
    </ligand>
</feature>
<dbReference type="GO" id="GO:0061711">
    <property type="term" value="F:tRNA N(6)-L-threonylcarbamoyladenine synthase activity"/>
    <property type="evidence" value="ECO:0007669"/>
    <property type="project" value="UniProtKB-EC"/>
</dbReference>
<dbReference type="HAMAP" id="MF_01445">
    <property type="entry name" value="TsaD"/>
    <property type="match status" value="1"/>
</dbReference>
<dbReference type="InterPro" id="IPR017861">
    <property type="entry name" value="KAE1/TsaD"/>
</dbReference>
<protein>
    <recommendedName>
        <fullName evidence="7">tRNA N6-adenosine threonylcarbamoyltransferase</fullName>
        <ecNumber evidence="7">2.3.1.234</ecNumber>
    </recommendedName>
    <alternativeName>
        <fullName evidence="7">N6-L-threonylcarbamoyladenine synthase</fullName>
        <shortName evidence="7">t(6)A synthase</shortName>
    </alternativeName>
    <alternativeName>
        <fullName evidence="7">t(6)A37 threonylcarbamoyladenosine biosynthesis protein TsaD</fullName>
    </alternativeName>
    <alternativeName>
        <fullName evidence="7">tRNA threonylcarbamoyladenosine biosynthesis protein TsaD</fullName>
    </alternativeName>
</protein>
<comment type="subcellular location">
    <subcellularLocation>
        <location evidence="7">Cytoplasm</location>
    </subcellularLocation>
</comment>
<feature type="binding site" evidence="7">
    <location>
        <position position="115"/>
    </location>
    <ligand>
        <name>Fe cation</name>
        <dbReference type="ChEBI" id="CHEBI:24875"/>
    </ligand>
</feature>
<keyword evidence="1 7" id="KW-0808">Transferase</keyword>
<dbReference type="PRINTS" id="PR00789">
    <property type="entry name" value="OSIALOPTASE"/>
</dbReference>
<feature type="binding site" evidence="7">
    <location>
        <position position="184"/>
    </location>
    <ligand>
        <name>substrate</name>
    </ligand>
</feature>
<feature type="binding site" evidence="7">
    <location>
        <begin position="138"/>
        <end position="142"/>
    </location>
    <ligand>
        <name>substrate</name>
    </ligand>
</feature>
<dbReference type="InterPro" id="IPR043129">
    <property type="entry name" value="ATPase_NBD"/>
</dbReference>
<evidence type="ECO:0000313" key="9">
    <source>
        <dbReference type="EMBL" id="MDT0632382.1"/>
    </source>
</evidence>
<dbReference type="InterPro" id="IPR022450">
    <property type="entry name" value="TsaD"/>
</dbReference>
<feature type="binding site" evidence="7">
    <location>
        <position position="171"/>
    </location>
    <ligand>
        <name>substrate</name>
    </ligand>
</feature>
<keyword evidence="7" id="KW-0963">Cytoplasm</keyword>
<comment type="caution">
    <text evidence="9">The sequence shown here is derived from an EMBL/GenBank/DDBJ whole genome shotgun (WGS) entry which is preliminary data.</text>
</comment>
<keyword evidence="3 7" id="KW-0479">Metal-binding</keyword>
<evidence type="ECO:0000313" key="10">
    <source>
        <dbReference type="Proteomes" id="UP001267426"/>
    </source>
</evidence>
<evidence type="ECO:0000256" key="4">
    <source>
        <dbReference type="ARBA" id="ARBA00023004"/>
    </source>
</evidence>
<comment type="catalytic activity">
    <reaction evidence="6 7">
        <text>L-threonylcarbamoyladenylate + adenosine(37) in tRNA = N(6)-L-threonylcarbamoyladenosine(37) in tRNA + AMP + H(+)</text>
        <dbReference type="Rhea" id="RHEA:37059"/>
        <dbReference type="Rhea" id="RHEA-COMP:10162"/>
        <dbReference type="Rhea" id="RHEA-COMP:10163"/>
        <dbReference type="ChEBI" id="CHEBI:15378"/>
        <dbReference type="ChEBI" id="CHEBI:73682"/>
        <dbReference type="ChEBI" id="CHEBI:74411"/>
        <dbReference type="ChEBI" id="CHEBI:74418"/>
        <dbReference type="ChEBI" id="CHEBI:456215"/>
        <dbReference type="EC" id="2.3.1.234"/>
    </reaction>
</comment>
<dbReference type="NCBIfam" id="TIGR00329">
    <property type="entry name" value="gcp_kae1"/>
    <property type="match status" value="1"/>
</dbReference>
<evidence type="ECO:0000256" key="3">
    <source>
        <dbReference type="ARBA" id="ARBA00022723"/>
    </source>
</evidence>
<evidence type="ECO:0000259" key="8">
    <source>
        <dbReference type="Pfam" id="PF00814"/>
    </source>
</evidence>
<dbReference type="EC" id="2.3.1.234" evidence="7"/>
<dbReference type="EMBL" id="JAVRHT010000027">
    <property type="protein sequence ID" value="MDT0632382.1"/>
    <property type="molecule type" value="Genomic_DNA"/>
</dbReference>
<feature type="domain" description="Gcp-like" evidence="8">
    <location>
        <begin position="31"/>
        <end position="320"/>
    </location>
</feature>
<dbReference type="RefSeq" id="WP_311664223.1">
    <property type="nucleotide sequence ID" value="NZ_JAVRHT010000027.1"/>
</dbReference>
<feature type="binding site" evidence="7">
    <location>
        <position position="286"/>
    </location>
    <ligand>
        <name>substrate</name>
    </ligand>
</feature>
<name>A0ABU3BSV9_9BACT</name>
<dbReference type="InterPro" id="IPR000905">
    <property type="entry name" value="Gcp-like_dom"/>
</dbReference>
<keyword evidence="4 7" id="KW-0408">Iron</keyword>
<comment type="similarity">
    <text evidence="7">Belongs to the KAE1 / TsaD family.</text>
</comment>
<evidence type="ECO:0000256" key="6">
    <source>
        <dbReference type="ARBA" id="ARBA00048117"/>
    </source>
</evidence>
<evidence type="ECO:0000256" key="5">
    <source>
        <dbReference type="ARBA" id="ARBA00023315"/>
    </source>
</evidence>
<feature type="binding site" evidence="7">
    <location>
        <position position="188"/>
    </location>
    <ligand>
        <name>substrate</name>
    </ligand>
</feature>
<dbReference type="NCBIfam" id="TIGR03723">
    <property type="entry name" value="T6A_TsaD_YgjD"/>
    <property type="match status" value="1"/>
</dbReference>
<keyword evidence="5 7" id="KW-0012">Acyltransferase</keyword>
<dbReference type="PANTHER" id="PTHR11735:SF6">
    <property type="entry name" value="TRNA N6-ADENOSINE THREONYLCARBAMOYLTRANSFERASE, MITOCHONDRIAL"/>
    <property type="match status" value="1"/>
</dbReference>
<evidence type="ECO:0000256" key="2">
    <source>
        <dbReference type="ARBA" id="ARBA00022694"/>
    </source>
</evidence>
<gene>
    <name evidence="7 9" type="primary">tsaD</name>
    <name evidence="9" type="ORF">RM540_11540</name>
</gene>
<comment type="cofactor">
    <cofactor evidence="7">
        <name>Fe(2+)</name>
        <dbReference type="ChEBI" id="CHEBI:29033"/>
    </cofactor>
    <text evidence="7">Binds 1 Fe(2+) ion per subunit.</text>
</comment>
<comment type="function">
    <text evidence="7">Required for the formation of a threonylcarbamoyl group on adenosine at position 37 (t(6)A37) in tRNAs that read codons beginning with adenine. Is involved in the transfer of the threonylcarbamoyl moiety of threonylcarbamoyl-AMP (TC-AMP) to the N6 group of A37, together with TsaE and TsaB. TsaD likely plays a direct catalytic role in this reaction.</text>
</comment>
<dbReference type="PANTHER" id="PTHR11735">
    <property type="entry name" value="TRNA N6-ADENOSINE THREONYLCARBAMOYLTRANSFERASE"/>
    <property type="match status" value="1"/>
</dbReference>
<dbReference type="Proteomes" id="UP001267426">
    <property type="component" value="Unassembled WGS sequence"/>
</dbReference>
<dbReference type="Gene3D" id="3.30.420.40">
    <property type="match status" value="2"/>
</dbReference>
<keyword evidence="10" id="KW-1185">Reference proteome</keyword>
<reference evidence="9 10" key="1">
    <citation type="submission" date="2023-09" db="EMBL/GenBank/DDBJ databases">
        <authorList>
            <person name="Rey-Velasco X."/>
        </authorList>
    </citation>
    <scope>NUCLEOTIDE SEQUENCE [LARGE SCALE GENOMIC DNA]</scope>
    <source>
        <strain evidence="9 10">F394</strain>
    </source>
</reference>
<organism evidence="9 10">
    <name type="scientific">Rubrivirga litoralis</name>
    <dbReference type="NCBI Taxonomy" id="3075598"/>
    <lineage>
        <taxon>Bacteria</taxon>
        <taxon>Pseudomonadati</taxon>
        <taxon>Rhodothermota</taxon>
        <taxon>Rhodothermia</taxon>
        <taxon>Rhodothermales</taxon>
        <taxon>Rubricoccaceae</taxon>
        <taxon>Rubrivirga</taxon>
    </lineage>
</organism>
<dbReference type="SUPFAM" id="SSF53067">
    <property type="entry name" value="Actin-like ATPase domain"/>
    <property type="match status" value="1"/>
</dbReference>
<evidence type="ECO:0000256" key="7">
    <source>
        <dbReference type="HAMAP-Rule" id="MF_01445"/>
    </source>
</evidence>